<keyword evidence="1" id="KW-0472">Membrane</keyword>
<dbReference type="Proteomes" id="UP000006230">
    <property type="component" value="Unassembled WGS sequence"/>
</dbReference>
<keyword evidence="3" id="KW-1185">Reference proteome</keyword>
<evidence type="ECO:0000313" key="3">
    <source>
        <dbReference type="Proteomes" id="UP000006230"/>
    </source>
</evidence>
<keyword evidence="1" id="KW-1133">Transmembrane helix</keyword>
<dbReference type="AlphaFoldDB" id="Q0FU10"/>
<reference evidence="2 3" key="1">
    <citation type="journal article" date="2010" name="J. Bacteriol.">
        <title>Genome sequences of Pelagibaca bermudensis HTCC2601T and Maritimibacter alkaliphilus HTCC2654T, the type strains of two marine Roseobacter genera.</title>
        <authorList>
            <person name="Thrash J.C."/>
            <person name="Cho J.C."/>
            <person name="Ferriera S."/>
            <person name="Johnson J."/>
            <person name="Vergin K.L."/>
            <person name="Giovannoni S.J."/>
        </authorList>
    </citation>
    <scope>NUCLEOTIDE SEQUENCE [LARGE SCALE GENOMIC DNA]</scope>
    <source>
        <strain evidence="3">DSM 26914 / JCM 13377 / KCTC 12554 / HTCC2601</strain>
    </source>
</reference>
<dbReference type="EMBL" id="AATQ01000005">
    <property type="protein sequence ID" value="EAU47589.1"/>
    <property type="molecule type" value="Genomic_DNA"/>
</dbReference>
<dbReference type="HOGENOM" id="CLU_1239179_0_0_5"/>
<name>Q0FU10_SALBH</name>
<comment type="caution">
    <text evidence="2">The sequence shown here is derived from an EMBL/GenBank/DDBJ whole genome shotgun (WGS) entry which is preliminary data.</text>
</comment>
<dbReference type="eggNOG" id="ENOG5033JK2">
    <property type="taxonomic scope" value="Bacteria"/>
</dbReference>
<proteinExistence type="predicted"/>
<gene>
    <name evidence="2" type="ORF">R2601_19669</name>
</gene>
<evidence type="ECO:0000256" key="1">
    <source>
        <dbReference type="SAM" id="Phobius"/>
    </source>
</evidence>
<feature type="transmembrane region" description="Helical" evidence="1">
    <location>
        <begin position="78"/>
        <end position="101"/>
    </location>
</feature>
<protein>
    <submittedName>
        <fullName evidence="2">Uncharacterized protein</fullName>
    </submittedName>
</protein>
<feature type="transmembrane region" description="Helical" evidence="1">
    <location>
        <begin position="49"/>
        <end position="71"/>
    </location>
</feature>
<dbReference type="RefSeq" id="WP_007798479.1">
    <property type="nucleotide sequence ID" value="NZ_DS022276.1"/>
</dbReference>
<accession>Q0FU10</accession>
<organism evidence="2 3">
    <name type="scientific">Salipiger bermudensis (strain DSM 26914 / JCM 13377 / KCTC 12554 / HTCC2601)</name>
    <name type="common">Pelagibaca bermudensis</name>
    <dbReference type="NCBI Taxonomy" id="314265"/>
    <lineage>
        <taxon>Bacteria</taxon>
        <taxon>Pseudomonadati</taxon>
        <taxon>Pseudomonadota</taxon>
        <taxon>Alphaproteobacteria</taxon>
        <taxon>Rhodobacterales</taxon>
        <taxon>Roseobacteraceae</taxon>
        <taxon>Salipiger</taxon>
    </lineage>
</organism>
<keyword evidence="1" id="KW-0812">Transmembrane</keyword>
<evidence type="ECO:0000313" key="2">
    <source>
        <dbReference type="EMBL" id="EAU47589.1"/>
    </source>
</evidence>
<sequence>MPLPFIAIAVPVIHSSGGWIASTSAAGYIAGTHTATWIGSFILGNSSLLSSLGLISGAGIFAAGAGTGLLAGAASSTGVLLTQVGLGGVASYFGIAPVVTFLGLTPIGWIVAGTGATVAGSLGYFMTGRKMKEINEARVEGGLPPITVRELLAEIKGFDNDAKIEVLAKLQQEGFDIHISWDRRFATIEGTTYPIRRLLYRVKKDGSEDLALKTRIGRNKKVLLVKLADLGGDISAAPT</sequence>
<feature type="transmembrane region" description="Helical" evidence="1">
    <location>
        <begin position="107"/>
        <end position="126"/>
    </location>
</feature>
<dbReference type="OrthoDB" id="7779167at2"/>